<sequence length="62" mass="7092">MYPNTIPNDHVHSLTTEGFIAQRPTKMLIDTGASLTLINSRLFYELPNYIRASARHLSTKFQ</sequence>
<gene>
    <name evidence="1" type="ORF">EDS130_LOCUS46465</name>
</gene>
<protein>
    <recommendedName>
        <fullName evidence="3">Peptidase A2 domain-containing protein</fullName>
    </recommendedName>
</protein>
<dbReference type="AlphaFoldDB" id="A0A815XK43"/>
<dbReference type="SUPFAM" id="SSF50630">
    <property type="entry name" value="Acid proteases"/>
    <property type="match status" value="1"/>
</dbReference>
<dbReference type="EMBL" id="CAJNOJ010002306">
    <property type="protein sequence ID" value="CAF1558900.1"/>
    <property type="molecule type" value="Genomic_DNA"/>
</dbReference>
<organism evidence="1 2">
    <name type="scientific">Adineta ricciae</name>
    <name type="common">Rotifer</name>
    <dbReference type="NCBI Taxonomy" id="249248"/>
    <lineage>
        <taxon>Eukaryota</taxon>
        <taxon>Metazoa</taxon>
        <taxon>Spiralia</taxon>
        <taxon>Gnathifera</taxon>
        <taxon>Rotifera</taxon>
        <taxon>Eurotatoria</taxon>
        <taxon>Bdelloidea</taxon>
        <taxon>Adinetida</taxon>
        <taxon>Adinetidae</taxon>
        <taxon>Adineta</taxon>
    </lineage>
</organism>
<name>A0A815XK43_ADIRI</name>
<dbReference type="GO" id="GO:0006508">
    <property type="term" value="P:proteolysis"/>
    <property type="evidence" value="ECO:0007669"/>
    <property type="project" value="InterPro"/>
</dbReference>
<evidence type="ECO:0000313" key="1">
    <source>
        <dbReference type="EMBL" id="CAF1558900.1"/>
    </source>
</evidence>
<dbReference type="InterPro" id="IPR001969">
    <property type="entry name" value="Aspartic_peptidase_AS"/>
</dbReference>
<dbReference type="PROSITE" id="PS00141">
    <property type="entry name" value="ASP_PROTEASE"/>
    <property type="match status" value="1"/>
</dbReference>
<reference evidence="1" key="1">
    <citation type="submission" date="2021-02" db="EMBL/GenBank/DDBJ databases">
        <authorList>
            <person name="Nowell W R."/>
        </authorList>
    </citation>
    <scope>NUCLEOTIDE SEQUENCE</scope>
</reference>
<accession>A0A815XK43</accession>
<dbReference type="Proteomes" id="UP000663852">
    <property type="component" value="Unassembled WGS sequence"/>
</dbReference>
<dbReference type="OrthoDB" id="10056424at2759"/>
<comment type="caution">
    <text evidence="1">The sequence shown here is derived from an EMBL/GenBank/DDBJ whole genome shotgun (WGS) entry which is preliminary data.</text>
</comment>
<dbReference type="GO" id="GO:0004190">
    <property type="term" value="F:aspartic-type endopeptidase activity"/>
    <property type="evidence" value="ECO:0007669"/>
    <property type="project" value="InterPro"/>
</dbReference>
<proteinExistence type="predicted"/>
<evidence type="ECO:0008006" key="3">
    <source>
        <dbReference type="Google" id="ProtNLM"/>
    </source>
</evidence>
<dbReference type="InterPro" id="IPR021109">
    <property type="entry name" value="Peptidase_aspartic_dom_sf"/>
</dbReference>
<dbReference type="Gene3D" id="2.40.70.10">
    <property type="entry name" value="Acid Proteases"/>
    <property type="match status" value="1"/>
</dbReference>
<feature type="non-terminal residue" evidence="1">
    <location>
        <position position="62"/>
    </location>
</feature>
<evidence type="ECO:0000313" key="2">
    <source>
        <dbReference type="Proteomes" id="UP000663852"/>
    </source>
</evidence>